<name>A0ACC6RJJ4_9BURK</name>
<reference evidence="1" key="1">
    <citation type="submission" date="2024-01" db="EMBL/GenBank/DDBJ databases">
        <title>The diversity of rhizobia nodulating Mimosa spp. in eleven states of Brazil covering several biomes is determined by host plant, location, and edaphic factors.</title>
        <authorList>
            <person name="Rouws L."/>
            <person name="Barauna A."/>
            <person name="Beukes C."/>
            <person name="De Faria S.M."/>
            <person name="Gross E."/>
            <person name="Dos Reis Junior F.B."/>
            <person name="Simon M."/>
            <person name="Maluk M."/>
            <person name="Odee D.W."/>
            <person name="Kenicer G."/>
            <person name="Young J.P.W."/>
            <person name="Reis V.M."/>
            <person name="Zilli J."/>
            <person name="James E.K."/>
        </authorList>
    </citation>
    <scope>NUCLEOTIDE SEQUENCE</scope>
    <source>
        <strain evidence="1">JPY452</strain>
    </source>
</reference>
<keyword evidence="2" id="KW-1185">Reference proteome</keyword>
<dbReference type="Proteomes" id="UP001392318">
    <property type="component" value="Unassembled WGS sequence"/>
</dbReference>
<evidence type="ECO:0000313" key="2">
    <source>
        <dbReference type="Proteomes" id="UP001392318"/>
    </source>
</evidence>
<organism evidence="1 2">
    <name type="scientific">Paraburkholderia unamae</name>
    <dbReference type="NCBI Taxonomy" id="219649"/>
    <lineage>
        <taxon>Bacteria</taxon>
        <taxon>Pseudomonadati</taxon>
        <taxon>Pseudomonadota</taxon>
        <taxon>Betaproteobacteria</taxon>
        <taxon>Burkholderiales</taxon>
        <taxon>Burkholderiaceae</taxon>
        <taxon>Paraburkholderia</taxon>
    </lineage>
</organism>
<comment type="caution">
    <text evidence="1">The sequence shown here is derived from an EMBL/GenBank/DDBJ whole genome shotgun (WGS) entry which is preliminary data.</text>
</comment>
<accession>A0ACC6RJJ4</accession>
<gene>
    <name evidence="1" type="ORF">VSR83_17530</name>
</gene>
<evidence type="ECO:0000313" key="1">
    <source>
        <dbReference type="EMBL" id="MEM5401874.1"/>
    </source>
</evidence>
<dbReference type="EMBL" id="JAYMRU010000012">
    <property type="protein sequence ID" value="MEM5401874.1"/>
    <property type="molecule type" value="Genomic_DNA"/>
</dbReference>
<sequence>MLYLYCTHKLLKRLKPDVVEAGSSTTKLGNWYATVLPWRPQVAMLVNEQTLLPVLTRLAPAANLAARFPGALIDILAAHGVPRSFIDSEVSEMQVVKYTKTQNRSVVSIMTQFAYLAEAYCADDEMKDLIALSLKLARTPCSPLYKGPVSPDKALADLASAG</sequence>
<proteinExistence type="predicted"/>
<protein>
    <submittedName>
        <fullName evidence="1">Uncharacterized protein</fullName>
    </submittedName>
</protein>